<comment type="caution">
    <text evidence="2">The sequence shown here is derived from an EMBL/GenBank/DDBJ whole genome shotgun (WGS) entry which is preliminary data.</text>
</comment>
<gene>
    <name evidence="2" type="ORF">LshimejAT787_1303160</name>
</gene>
<name>A0A9P3PWR2_LYOSH</name>
<dbReference type="AlphaFoldDB" id="A0A9P3PWR2"/>
<evidence type="ECO:0008006" key="4">
    <source>
        <dbReference type="Google" id="ProtNLM"/>
    </source>
</evidence>
<evidence type="ECO:0000313" key="3">
    <source>
        <dbReference type="Proteomes" id="UP001063166"/>
    </source>
</evidence>
<keyword evidence="3" id="KW-1185">Reference proteome</keyword>
<accession>A0A9P3PWR2</accession>
<evidence type="ECO:0000313" key="2">
    <source>
        <dbReference type="EMBL" id="GLB43415.1"/>
    </source>
</evidence>
<sequence length="101" mass="10774">MRPDKALLLAKRNSWTLRSPRSIKERRDAPTTVPPDSPTKHIHPHIMDSFAAITIPAESQPTNQEDGGGGGGTYCVVFAKEDVPVNEEDGGSGGGTYCVIA</sequence>
<proteinExistence type="predicted"/>
<reference evidence="2" key="1">
    <citation type="submission" date="2022-07" db="EMBL/GenBank/DDBJ databases">
        <title>The genome of Lyophyllum shimeji provides insight into the initial evolution of ectomycorrhizal fungal genome.</title>
        <authorList>
            <person name="Kobayashi Y."/>
            <person name="Shibata T."/>
            <person name="Hirakawa H."/>
            <person name="Shigenobu S."/>
            <person name="Nishiyama T."/>
            <person name="Yamada A."/>
            <person name="Hasebe M."/>
            <person name="Kawaguchi M."/>
        </authorList>
    </citation>
    <scope>NUCLEOTIDE SEQUENCE</scope>
    <source>
        <strain evidence="2">AT787</strain>
    </source>
</reference>
<dbReference type="OrthoDB" id="3045885at2759"/>
<feature type="region of interest" description="Disordered" evidence="1">
    <location>
        <begin position="18"/>
        <end position="42"/>
    </location>
</feature>
<organism evidence="2 3">
    <name type="scientific">Lyophyllum shimeji</name>
    <name type="common">Hon-shimeji</name>
    <name type="synonym">Tricholoma shimeji</name>
    <dbReference type="NCBI Taxonomy" id="47721"/>
    <lineage>
        <taxon>Eukaryota</taxon>
        <taxon>Fungi</taxon>
        <taxon>Dikarya</taxon>
        <taxon>Basidiomycota</taxon>
        <taxon>Agaricomycotina</taxon>
        <taxon>Agaricomycetes</taxon>
        <taxon>Agaricomycetidae</taxon>
        <taxon>Agaricales</taxon>
        <taxon>Tricholomatineae</taxon>
        <taxon>Lyophyllaceae</taxon>
        <taxon>Lyophyllum</taxon>
    </lineage>
</organism>
<dbReference type="EMBL" id="BRPK01000013">
    <property type="protein sequence ID" value="GLB43415.1"/>
    <property type="molecule type" value="Genomic_DNA"/>
</dbReference>
<protein>
    <recommendedName>
        <fullName evidence="4">Pheromone</fullName>
    </recommendedName>
</protein>
<dbReference type="Proteomes" id="UP001063166">
    <property type="component" value="Unassembled WGS sequence"/>
</dbReference>
<evidence type="ECO:0000256" key="1">
    <source>
        <dbReference type="SAM" id="MobiDB-lite"/>
    </source>
</evidence>